<organism evidence="2 3">
    <name type="scientific">Pseudocercospora eumusae</name>
    <dbReference type="NCBI Taxonomy" id="321146"/>
    <lineage>
        <taxon>Eukaryota</taxon>
        <taxon>Fungi</taxon>
        <taxon>Dikarya</taxon>
        <taxon>Ascomycota</taxon>
        <taxon>Pezizomycotina</taxon>
        <taxon>Dothideomycetes</taxon>
        <taxon>Dothideomycetidae</taxon>
        <taxon>Mycosphaerellales</taxon>
        <taxon>Mycosphaerellaceae</taxon>
        <taxon>Pseudocercospora</taxon>
    </lineage>
</organism>
<evidence type="ECO:0000313" key="2">
    <source>
        <dbReference type="EMBL" id="KXS97610.1"/>
    </source>
</evidence>
<protein>
    <submittedName>
        <fullName evidence="2">Uncharacterized protein</fullName>
    </submittedName>
</protein>
<dbReference type="AlphaFoldDB" id="A0A139H560"/>
<comment type="caution">
    <text evidence="2">The sequence shown here is derived from an EMBL/GenBank/DDBJ whole genome shotgun (WGS) entry which is preliminary data.</text>
</comment>
<evidence type="ECO:0000313" key="3">
    <source>
        <dbReference type="Proteomes" id="UP000070133"/>
    </source>
</evidence>
<sequence>MAVVSAVAGAIDVRQHCEAGIVGLGTAVKDTAIRAAAANGFGAAYLKVFGSEVGVGKNLGGLQKAGGVGDLAVSKVPEHEVVDESAEESAKDNEYVAL</sequence>
<gene>
    <name evidence="2" type="ORF">AC578_5766</name>
</gene>
<reference evidence="2 3" key="1">
    <citation type="submission" date="2015-07" db="EMBL/GenBank/DDBJ databases">
        <title>Comparative genomics of the Sigatoka disease complex on banana suggests a link between parallel evolutionary changes in Pseudocercospora fijiensis and Pseudocercospora eumusae and increased virulence on the banana host.</title>
        <authorList>
            <person name="Chang T.-C."/>
            <person name="Salvucci A."/>
            <person name="Crous P.W."/>
            <person name="Stergiopoulos I."/>
        </authorList>
    </citation>
    <scope>NUCLEOTIDE SEQUENCE [LARGE SCALE GENOMIC DNA]</scope>
    <source>
        <strain evidence="2 3">CBS 114824</strain>
    </source>
</reference>
<dbReference type="OrthoDB" id="10601144at2759"/>
<keyword evidence="3" id="KW-1185">Reference proteome</keyword>
<name>A0A139H560_9PEZI</name>
<dbReference type="Proteomes" id="UP000070133">
    <property type="component" value="Unassembled WGS sequence"/>
</dbReference>
<proteinExistence type="predicted"/>
<accession>A0A139H560</accession>
<feature type="region of interest" description="Disordered" evidence="1">
    <location>
        <begin position="79"/>
        <end position="98"/>
    </location>
</feature>
<dbReference type="EMBL" id="LFZN01000138">
    <property type="protein sequence ID" value="KXS97610.1"/>
    <property type="molecule type" value="Genomic_DNA"/>
</dbReference>
<evidence type="ECO:0000256" key="1">
    <source>
        <dbReference type="SAM" id="MobiDB-lite"/>
    </source>
</evidence>